<evidence type="ECO:0000256" key="5">
    <source>
        <dbReference type="ARBA" id="ARBA00022676"/>
    </source>
</evidence>
<evidence type="ECO:0000256" key="15">
    <source>
        <dbReference type="ARBA" id="ARBA00049902"/>
    </source>
</evidence>
<dbReference type="EC" id="2.4.99.28" evidence="16"/>
<evidence type="ECO:0000256" key="7">
    <source>
        <dbReference type="ARBA" id="ARBA00022692"/>
    </source>
</evidence>
<evidence type="ECO:0000256" key="2">
    <source>
        <dbReference type="ARBA" id="ARBA00004752"/>
    </source>
</evidence>
<keyword evidence="5 16" id="KW-0328">Glycosyltransferase</keyword>
<evidence type="ECO:0000256" key="11">
    <source>
        <dbReference type="ARBA" id="ARBA00023136"/>
    </source>
</evidence>
<dbReference type="AlphaFoldDB" id="G2J916"/>
<feature type="transmembrane region" description="Helical" evidence="16">
    <location>
        <begin position="365"/>
        <end position="386"/>
    </location>
</feature>
<organism evidence="17 18">
    <name type="scientific">Candidatus Glomeribacter gigasporarum BEG34</name>
    <dbReference type="NCBI Taxonomy" id="1070319"/>
    <lineage>
        <taxon>Bacteria</taxon>
        <taxon>Pseudomonadati</taxon>
        <taxon>Pseudomonadota</taxon>
        <taxon>Betaproteobacteria</taxon>
        <taxon>Burkholderiales</taxon>
        <taxon>Burkholderiaceae</taxon>
        <taxon>Candidatus Glomeribacter</taxon>
    </lineage>
</organism>
<comment type="subcellular location">
    <subcellularLocation>
        <location evidence="16">Cell inner membrane</location>
        <topology evidence="16">Multi-pass membrane protein</topology>
    </subcellularLocation>
    <subcellularLocation>
        <location evidence="1">Cell membrane</location>
        <topology evidence="1">Multi-pass membrane protein</topology>
    </subcellularLocation>
    <text evidence="16">Localizes to the division septum.</text>
</comment>
<evidence type="ECO:0000256" key="4">
    <source>
        <dbReference type="ARBA" id="ARBA00022618"/>
    </source>
</evidence>
<feature type="transmembrane region" description="Helical" evidence="16">
    <location>
        <begin position="289"/>
        <end position="314"/>
    </location>
</feature>
<protein>
    <recommendedName>
        <fullName evidence="16">Probable peptidoglycan glycosyltransferase FtsW</fullName>
        <shortName evidence="16">PGT</shortName>
        <ecNumber evidence="16">2.4.99.28</ecNumber>
    </recommendedName>
    <alternativeName>
        <fullName evidence="16">Cell division protein FtsW</fullName>
    </alternativeName>
    <alternativeName>
        <fullName evidence="16">Cell wall polymerase</fullName>
    </alternativeName>
    <alternativeName>
        <fullName evidence="16">Peptidoglycan polymerase</fullName>
        <shortName evidence="16">PG polymerase</shortName>
    </alternativeName>
</protein>
<evidence type="ECO:0000256" key="1">
    <source>
        <dbReference type="ARBA" id="ARBA00004651"/>
    </source>
</evidence>
<reference evidence="17 18" key="1">
    <citation type="submission" date="2011-08" db="EMBL/GenBank/DDBJ databases">
        <title>The genome of the obligate endobacterium of an arbuscular mycorrhizal fungus reveals an interphylum network of nutritional interactions.</title>
        <authorList>
            <person name="Ghignone S."/>
            <person name="Salvioli A."/>
            <person name="Anca I."/>
            <person name="Lumini E."/>
            <person name="Ortu G."/>
            <person name="Petiti L."/>
            <person name="Cruveiller S."/>
            <person name="Bianciotto V."/>
            <person name="Piffanelli P."/>
            <person name="Lanfranco L."/>
            <person name="Bonfante P."/>
        </authorList>
    </citation>
    <scope>NUCLEOTIDE SEQUENCE [LARGE SCALE GENOMIC DNA]</scope>
    <source>
        <strain evidence="17 18">BEG34</strain>
    </source>
</reference>
<keyword evidence="4 16" id="KW-0132">Cell division</keyword>
<dbReference type="GO" id="GO:0008955">
    <property type="term" value="F:peptidoglycan glycosyltransferase activity"/>
    <property type="evidence" value="ECO:0007669"/>
    <property type="project" value="UniProtKB-UniRule"/>
</dbReference>
<feature type="transmembrane region" description="Helical" evidence="16">
    <location>
        <begin position="31"/>
        <end position="56"/>
    </location>
</feature>
<comment type="caution">
    <text evidence="17">The sequence shown here is derived from an EMBL/GenBank/DDBJ whole genome shotgun (WGS) entry which is preliminary data.</text>
</comment>
<name>G2J916_9BURK</name>
<evidence type="ECO:0000313" key="18">
    <source>
        <dbReference type="Proteomes" id="UP000054051"/>
    </source>
</evidence>
<dbReference type="GO" id="GO:0043093">
    <property type="term" value="P:FtsZ-dependent cytokinesis"/>
    <property type="evidence" value="ECO:0007669"/>
    <property type="project" value="UniProtKB-UniRule"/>
</dbReference>
<keyword evidence="6 16" id="KW-0808">Transferase</keyword>
<feature type="transmembrane region" description="Helical" evidence="16">
    <location>
        <begin position="213"/>
        <end position="231"/>
    </location>
</feature>
<comment type="catalytic activity">
    <reaction evidence="15 16">
        <text>[GlcNAc-(1-&gt;4)-Mur2Ac(oyl-L-Ala-gamma-D-Glu-L-Lys-D-Ala-D-Ala)](n)-di-trans,octa-cis-undecaprenyl diphosphate + beta-D-GlcNAc-(1-&gt;4)-Mur2Ac(oyl-L-Ala-gamma-D-Glu-L-Lys-D-Ala-D-Ala)-di-trans,octa-cis-undecaprenyl diphosphate = [GlcNAc-(1-&gt;4)-Mur2Ac(oyl-L-Ala-gamma-D-Glu-L-Lys-D-Ala-D-Ala)](n+1)-di-trans,octa-cis-undecaprenyl diphosphate + di-trans,octa-cis-undecaprenyl diphosphate + H(+)</text>
        <dbReference type="Rhea" id="RHEA:23708"/>
        <dbReference type="Rhea" id="RHEA-COMP:9602"/>
        <dbReference type="Rhea" id="RHEA-COMP:9603"/>
        <dbReference type="ChEBI" id="CHEBI:15378"/>
        <dbReference type="ChEBI" id="CHEBI:58405"/>
        <dbReference type="ChEBI" id="CHEBI:60033"/>
        <dbReference type="ChEBI" id="CHEBI:78435"/>
        <dbReference type="EC" id="2.4.99.28"/>
    </reaction>
</comment>
<feature type="transmembrane region" description="Helical" evidence="16">
    <location>
        <begin position="101"/>
        <end position="118"/>
    </location>
</feature>
<evidence type="ECO:0000256" key="6">
    <source>
        <dbReference type="ARBA" id="ARBA00022679"/>
    </source>
</evidence>
<dbReference type="InterPro" id="IPR013437">
    <property type="entry name" value="FtsW"/>
</dbReference>
<dbReference type="STRING" id="1070319.CAGGBEG34_220011"/>
<evidence type="ECO:0000256" key="10">
    <source>
        <dbReference type="ARBA" id="ARBA00022989"/>
    </source>
</evidence>
<keyword evidence="9 16" id="KW-0573">Peptidoglycan synthesis</keyword>
<dbReference type="eggNOG" id="COG0772">
    <property type="taxonomic scope" value="Bacteria"/>
</dbReference>
<dbReference type="NCBIfam" id="TIGR02614">
    <property type="entry name" value="ftsW"/>
    <property type="match status" value="1"/>
</dbReference>
<dbReference type="Pfam" id="PF01098">
    <property type="entry name" value="FTSW_RODA_SPOVE"/>
    <property type="match status" value="1"/>
</dbReference>
<sequence length="400" mass="43463">MIHSIRQFAAGFTGAAGDLRTRRAMRSYDQALLWVSLLLLGFGLVMVYSASIALPAAPKYAAYQGHHFLVRHLAALMMGFTLAWCAFQAPMTQWEKAAPKLFIGALVLLTLVFAPVIGKGVNGSHRWISLGIAHIQPSELMKLAATLYAADYTVRKQAVMHSVREGFLPMALAIGCAGALLLLEPDMGAFMVIAVIAMGVLFLGGINLKWFSGLALTVAATFGLLIWLSPWRRARIFAYLDPWDARYAQGKAYQLTHSLIAFGRGEWFGVGLGNSVEKLNYLPEAHTDFILAVIGEELGFVGVSGVMLLFAWLVRRAFSIGRQALALDRVFAALTAQGIGLWIGVQTFINMGVNLGLLPTKGLTLPLLSYGGSGIVMNCIALALLMRVDYENRVVMRGGR</sequence>
<dbReference type="OrthoDB" id="9768187at2"/>
<dbReference type="GO" id="GO:0032153">
    <property type="term" value="C:cell division site"/>
    <property type="evidence" value="ECO:0007669"/>
    <property type="project" value="UniProtKB-UniRule"/>
</dbReference>
<comment type="function">
    <text evidence="16">Peptidoglycan polymerase that is essential for cell division.</text>
</comment>
<dbReference type="UniPathway" id="UPA00219"/>
<dbReference type="GO" id="GO:0015648">
    <property type="term" value="F:lipid-linked peptidoglycan transporter activity"/>
    <property type="evidence" value="ECO:0007669"/>
    <property type="project" value="TreeGrafter"/>
</dbReference>
<dbReference type="EMBL" id="CAFB01000039">
    <property type="protein sequence ID" value="CCD29263.1"/>
    <property type="molecule type" value="Genomic_DNA"/>
</dbReference>
<keyword evidence="3 16" id="KW-1003">Cell membrane</keyword>
<proteinExistence type="inferred from homology"/>
<dbReference type="InterPro" id="IPR001182">
    <property type="entry name" value="FtsW/RodA"/>
</dbReference>
<dbReference type="GO" id="GO:0005886">
    <property type="term" value="C:plasma membrane"/>
    <property type="evidence" value="ECO:0007669"/>
    <property type="project" value="UniProtKB-SubCell"/>
</dbReference>
<dbReference type="PANTHER" id="PTHR30474:SF2">
    <property type="entry name" value="PEPTIDOGLYCAN GLYCOSYLTRANSFERASE FTSW-RELATED"/>
    <property type="match status" value="1"/>
</dbReference>
<evidence type="ECO:0000256" key="3">
    <source>
        <dbReference type="ARBA" id="ARBA00022475"/>
    </source>
</evidence>
<keyword evidence="8 16" id="KW-0133">Cell shape</keyword>
<keyword evidence="10 16" id="KW-1133">Transmembrane helix</keyword>
<feature type="transmembrane region" description="Helical" evidence="16">
    <location>
        <begin position="189"/>
        <end position="206"/>
    </location>
</feature>
<keyword evidence="11 16" id="KW-0472">Membrane</keyword>
<keyword evidence="13 16" id="KW-0961">Cell wall biogenesis/degradation</keyword>
<evidence type="ECO:0000256" key="8">
    <source>
        <dbReference type="ARBA" id="ARBA00022960"/>
    </source>
</evidence>
<evidence type="ECO:0000256" key="9">
    <source>
        <dbReference type="ARBA" id="ARBA00022984"/>
    </source>
</evidence>
<dbReference type="GO" id="GO:0008360">
    <property type="term" value="P:regulation of cell shape"/>
    <property type="evidence" value="ECO:0007669"/>
    <property type="project" value="UniProtKB-KW"/>
</dbReference>
<dbReference type="GO" id="GO:0071555">
    <property type="term" value="P:cell wall organization"/>
    <property type="evidence" value="ECO:0007669"/>
    <property type="project" value="UniProtKB-KW"/>
</dbReference>
<evidence type="ECO:0000313" key="17">
    <source>
        <dbReference type="EMBL" id="CCD29263.1"/>
    </source>
</evidence>
<feature type="transmembrane region" description="Helical" evidence="16">
    <location>
        <begin position="166"/>
        <end position="183"/>
    </location>
</feature>
<comment type="similarity">
    <text evidence="14 16">Belongs to the SEDS family. FtsW subfamily.</text>
</comment>
<evidence type="ECO:0000256" key="12">
    <source>
        <dbReference type="ARBA" id="ARBA00023306"/>
    </source>
</evidence>
<evidence type="ECO:0000256" key="13">
    <source>
        <dbReference type="ARBA" id="ARBA00023316"/>
    </source>
</evidence>
<evidence type="ECO:0000256" key="14">
    <source>
        <dbReference type="ARBA" id="ARBA00038053"/>
    </source>
</evidence>
<dbReference type="PANTHER" id="PTHR30474">
    <property type="entry name" value="CELL CYCLE PROTEIN"/>
    <property type="match status" value="1"/>
</dbReference>
<dbReference type="GO" id="GO:0009252">
    <property type="term" value="P:peptidoglycan biosynthetic process"/>
    <property type="evidence" value="ECO:0007669"/>
    <property type="project" value="UniProtKB-UniRule"/>
</dbReference>
<keyword evidence="12 16" id="KW-0131">Cell cycle</keyword>
<dbReference type="HAMAP" id="MF_00913">
    <property type="entry name" value="PGT_FtsW_proteobact"/>
    <property type="match status" value="1"/>
</dbReference>
<keyword evidence="16" id="KW-0997">Cell inner membrane</keyword>
<evidence type="ECO:0000256" key="16">
    <source>
        <dbReference type="HAMAP-Rule" id="MF_00913"/>
    </source>
</evidence>
<gene>
    <name evidence="16 17" type="primary">ftsW</name>
    <name evidence="17" type="ORF">CAGGBEG34_220011</name>
</gene>
<comment type="pathway">
    <text evidence="2 16">Cell wall biogenesis; peptidoglycan biosynthesis.</text>
</comment>
<keyword evidence="18" id="KW-1185">Reference proteome</keyword>
<feature type="transmembrane region" description="Helical" evidence="16">
    <location>
        <begin position="68"/>
        <end position="89"/>
    </location>
</feature>
<dbReference type="Proteomes" id="UP000054051">
    <property type="component" value="Unassembled WGS sequence"/>
</dbReference>
<dbReference type="RefSeq" id="WP_006682491.1">
    <property type="nucleotide sequence ID" value="NZ_CAFB01000039.1"/>
</dbReference>
<accession>G2J916</accession>
<keyword evidence="7 16" id="KW-0812">Transmembrane</keyword>
<feature type="transmembrane region" description="Helical" evidence="16">
    <location>
        <begin position="326"/>
        <end position="345"/>
    </location>
</feature>